<proteinExistence type="predicted"/>
<name>A0AAD5WRG6_9PEZI</name>
<dbReference type="InterPro" id="IPR046341">
    <property type="entry name" value="SET_dom_sf"/>
</dbReference>
<dbReference type="InterPro" id="IPR053185">
    <property type="entry name" value="SET_domain_protein"/>
</dbReference>
<dbReference type="PANTHER" id="PTHR47332:SF4">
    <property type="entry name" value="SET DOMAIN-CONTAINING PROTEIN 5"/>
    <property type="match status" value="1"/>
</dbReference>
<evidence type="ECO:0000313" key="4">
    <source>
        <dbReference type="Proteomes" id="UP001201980"/>
    </source>
</evidence>
<feature type="domain" description="SET" evidence="2">
    <location>
        <begin position="107"/>
        <end position="248"/>
    </location>
</feature>
<dbReference type="Gene3D" id="2.170.270.10">
    <property type="entry name" value="SET domain"/>
    <property type="match status" value="1"/>
</dbReference>
<dbReference type="SUPFAM" id="SSF82199">
    <property type="entry name" value="SET domain"/>
    <property type="match status" value="1"/>
</dbReference>
<dbReference type="CDD" id="cd20071">
    <property type="entry name" value="SET_SMYD"/>
    <property type="match status" value="1"/>
</dbReference>
<dbReference type="InterPro" id="IPR001214">
    <property type="entry name" value="SET_dom"/>
</dbReference>
<dbReference type="PANTHER" id="PTHR47332">
    <property type="entry name" value="SET DOMAIN-CONTAINING PROTEIN 5"/>
    <property type="match status" value="1"/>
</dbReference>
<sequence>MFTQQLRNRSTSFTPSLPFDSSKSTNITNNSANEAEPSQHAGFFQPTPRNPNFLTGPPINMAKKYTPCNKPLVPIDETDVWNTITPISNPVFGGSAGPDESPIFQNEWLSIKTSPLGGYGALARSFIPKGTVVLAEKPLMKIHHNTSWVDAITDLSFSDRSIFYSLNCYTHRDKGSKLFGIINSNAFAAVDFKGISHFSVISAVASRFNHACLPVSSLFYKYDWDEDIMVFTAKHDIVPGTELTISYSTHGFELLGTYGFECGCGACPNPVTNDEREILRAGKNFAF</sequence>
<evidence type="ECO:0000313" key="3">
    <source>
        <dbReference type="EMBL" id="KAJ2897438.1"/>
    </source>
</evidence>
<dbReference type="EMBL" id="JAKWBI020000275">
    <property type="protein sequence ID" value="KAJ2897438.1"/>
    <property type="molecule type" value="Genomic_DNA"/>
</dbReference>
<dbReference type="PROSITE" id="PS50280">
    <property type="entry name" value="SET"/>
    <property type="match status" value="1"/>
</dbReference>
<reference evidence="3" key="1">
    <citation type="submission" date="2022-07" db="EMBL/GenBank/DDBJ databases">
        <title>Draft genome sequence of Zalerion maritima ATCC 34329, a (micro)plastics degrading marine fungus.</title>
        <authorList>
            <person name="Paco A."/>
            <person name="Goncalves M.F.M."/>
            <person name="Rocha-Santos T.A.P."/>
            <person name="Alves A."/>
        </authorList>
    </citation>
    <scope>NUCLEOTIDE SEQUENCE</scope>
    <source>
        <strain evidence="3">ATCC 34329</strain>
    </source>
</reference>
<dbReference type="Proteomes" id="UP001201980">
    <property type="component" value="Unassembled WGS sequence"/>
</dbReference>
<comment type="caution">
    <text evidence="3">The sequence shown here is derived from an EMBL/GenBank/DDBJ whole genome shotgun (WGS) entry which is preliminary data.</text>
</comment>
<keyword evidence="4" id="KW-1185">Reference proteome</keyword>
<protein>
    <submittedName>
        <fullName evidence="3">Zinc finger MYND domain-containing 1</fullName>
    </submittedName>
</protein>
<organism evidence="3 4">
    <name type="scientific">Zalerion maritima</name>
    <dbReference type="NCBI Taxonomy" id="339359"/>
    <lineage>
        <taxon>Eukaryota</taxon>
        <taxon>Fungi</taxon>
        <taxon>Dikarya</taxon>
        <taxon>Ascomycota</taxon>
        <taxon>Pezizomycotina</taxon>
        <taxon>Sordariomycetes</taxon>
        <taxon>Lulworthiomycetidae</taxon>
        <taxon>Lulworthiales</taxon>
        <taxon>Lulworthiaceae</taxon>
        <taxon>Zalerion</taxon>
    </lineage>
</organism>
<feature type="region of interest" description="Disordered" evidence="1">
    <location>
        <begin position="1"/>
        <end position="58"/>
    </location>
</feature>
<feature type="compositionally biased region" description="Polar residues" evidence="1">
    <location>
        <begin position="1"/>
        <end position="33"/>
    </location>
</feature>
<dbReference type="Pfam" id="PF00856">
    <property type="entry name" value="SET"/>
    <property type="match status" value="1"/>
</dbReference>
<evidence type="ECO:0000256" key="1">
    <source>
        <dbReference type="SAM" id="MobiDB-lite"/>
    </source>
</evidence>
<accession>A0AAD5WRG6</accession>
<gene>
    <name evidence="3" type="ORF">MKZ38_004669</name>
</gene>
<dbReference type="SMART" id="SM00317">
    <property type="entry name" value="SET"/>
    <property type="match status" value="1"/>
</dbReference>
<evidence type="ECO:0000259" key="2">
    <source>
        <dbReference type="PROSITE" id="PS50280"/>
    </source>
</evidence>
<dbReference type="AlphaFoldDB" id="A0AAD5WRG6"/>